<evidence type="ECO:0000313" key="1">
    <source>
        <dbReference type="EMBL" id="GKI17475.1"/>
    </source>
</evidence>
<evidence type="ECO:0000313" key="2">
    <source>
        <dbReference type="Proteomes" id="UP001055105"/>
    </source>
</evidence>
<accession>A0AA37KKA7</accession>
<dbReference type="AlphaFoldDB" id="A0AA37KKA7"/>
<protein>
    <submittedName>
        <fullName evidence="1">Uncharacterized protein</fullName>
    </submittedName>
</protein>
<proteinExistence type="predicted"/>
<dbReference type="Proteomes" id="UP001055105">
    <property type="component" value="Unassembled WGS sequence"/>
</dbReference>
<reference evidence="1" key="1">
    <citation type="submission" date="2022-01" db="EMBL/GenBank/DDBJ databases">
        <title>Novel bile acid biosynthetic pathways are enriched in the microbiome of centenarians.</title>
        <authorList>
            <person name="Sato Y."/>
            <person name="Atarashi K."/>
            <person name="Plichta R.D."/>
            <person name="Arai Y."/>
            <person name="Sasajima S."/>
            <person name="Kearney M.S."/>
            <person name="Suda W."/>
            <person name="Takeshita K."/>
            <person name="Sasaki T."/>
            <person name="Okamoto S."/>
            <person name="Skelly N.A."/>
            <person name="Okamura Y."/>
            <person name="Vlamakis H."/>
            <person name="Li Y."/>
            <person name="Tanoue T."/>
            <person name="Takei H."/>
            <person name="Nittono H."/>
            <person name="Narushima S."/>
            <person name="Irie J."/>
            <person name="Itoh H."/>
            <person name="Moriya K."/>
            <person name="Sugiura Y."/>
            <person name="Suematsu M."/>
            <person name="Moritoki N."/>
            <person name="Shibata S."/>
            <person name="Littman R.D."/>
            <person name="Fischbach A.M."/>
            <person name="Uwamino Y."/>
            <person name="Inoue T."/>
            <person name="Honda A."/>
            <person name="Hattori M."/>
            <person name="Murai T."/>
            <person name="Xavier J.R."/>
            <person name="Hirose N."/>
            <person name="Honda K."/>
        </authorList>
    </citation>
    <scope>NUCLEOTIDE SEQUENCE</scope>
    <source>
        <strain evidence="1">CE91-St16</strain>
    </source>
</reference>
<comment type="caution">
    <text evidence="1">The sequence shown here is derived from an EMBL/GenBank/DDBJ whole genome shotgun (WGS) entry which is preliminary data.</text>
</comment>
<sequence>MIEDNTPEGKWLLELIRGHKSVTVMDEKKKKGFREAVAECNGRPAAEFFDEMSRQAKEHFDHA</sequence>
<organism evidence="1 2">
    <name type="scientific">Alistipes finegoldii</name>
    <dbReference type="NCBI Taxonomy" id="214856"/>
    <lineage>
        <taxon>Bacteria</taxon>
        <taxon>Pseudomonadati</taxon>
        <taxon>Bacteroidota</taxon>
        <taxon>Bacteroidia</taxon>
        <taxon>Bacteroidales</taxon>
        <taxon>Rikenellaceae</taxon>
        <taxon>Alistipes</taxon>
    </lineage>
</organism>
<gene>
    <name evidence="1" type="ORF">CE91St16_03830</name>
</gene>
<dbReference type="EMBL" id="BQOL01000001">
    <property type="protein sequence ID" value="GKI17475.1"/>
    <property type="molecule type" value="Genomic_DNA"/>
</dbReference>
<name>A0AA37KKA7_9BACT</name>